<evidence type="ECO:0000313" key="2">
    <source>
        <dbReference type="EMBL" id="KAF9449168.1"/>
    </source>
</evidence>
<dbReference type="PANTHER" id="PTHR48079:SF6">
    <property type="entry name" value="NAD(P)-BINDING DOMAIN-CONTAINING PROTEIN-RELATED"/>
    <property type="match status" value="1"/>
</dbReference>
<accession>A0A9P6C5F2</accession>
<sequence>MSTKTKIFITGATGYIGGSVLERLQSHPDTSSFEITAIVRSAQKAEGFKKFGVNAVVGSFSDAQLLEDLTAAADVVVDTANADDLEAAKIMLRGSKRKFQETGRPPIFIHTSGTGVLNDNAAGLKATDVVWDDANPNQIEQLPPTASHRDVDLEVIQADKEGYVRTYIVAPATVYGIASGKFVDAGLQNKHSIQIPALISASVDRGQAGMIGKGVNIWPNVDINDVADLYIDLYNAIKANPDAVGHGRDGFYFGLNGEHTLYDVSKELGRVLVALGKSSKQEPTTFTKKEVDKYFNGSNYIGGNSRGLANHSKAIGWRPTKTTKDFLASIKPEVEEVLRTNYKTPVLFPRAFEFLYTSSLLIQHGREG</sequence>
<dbReference type="InterPro" id="IPR036291">
    <property type="entry name" value="NAD(P)-bd_dom_sf"/>
</dbReference>
<dbReference type="OrthoDB" id="10262413at2759"/>
<keyword evidence="3" id="KW-1185">Reference proteome</keyword>
<dbReference type="Proteomes" id="UP000807342">
    <property type="component" value="Unassembled WGS sequence"/>
</dbReference>
<dbReference type="Gene3D" id="3.40.50.720">
    <property type="entry name" value="NAD(P)-binding Rossmann-like Domain"/>
    <property type="match status" value="1"/>
</dbReference>
<organism evidence="2 3">
    <name type="scientific">Macrolepiota fuliginosa MF-IS2</name>
    <dbReference type="NCBI Taxonomy" id="1400762"/>
    <lineage>
        <taxon>Eukaryota</taxon>
        <taxon>Fungi</taxon>
        <taxon>Dikarya</taxon>
        <taxon>Basidiomycota</taxon>
        <taxon>Agaricomycotina</taxon>
        <taxon>Agaricomycetes</taxon>
        <taxon>Agaricomycetidae</taxon>
        <taxon>Agaricales</taxon>
        <taxon>Agaricineae</taxon>
        <taxon>Agaricaceae</taxon>
        <taxon>Macrolepiota</taxon>
    </lineage>
</organism>
<reference evidence="2" key="1">
    <citation type="submission" date="2020-11" db="EMBL/GenBank/DDBJ databases">
        <authorList>
            <consortium name="DOE Joint Genome Institute"/>
            <person name="Ahrendt S."/>
            <person name="Riley R."/>
            <person name="Andreopoulos W."/>
            <person name="Labutti K."/>
            <person name="Pangilinan J."/>
            <person name="Ruiz-Duenas F.J."/>
            <person name="Barrasa J.M."/>
            <person name="Sanchez-Garcia M."/>
            <person name="Camarero S."/>
            <person name="Miyauchi S."/>
            <person name="Serrano A."/>
            <person name="Linde D."/>
            <person name="Babiker R."/>
            <person name="Drula E."/>
            <person name="Ayuso-Fernandez I."/>
            <person name="Pacheco R."/>
            <person name="Padilla G."/>
            <person name="Ferreira P."/>
            <person name="Barriuso J."/>
            <person name="Kellner H."/>
            <person name="Castanera R."/>
            <person name="Alfaro M."/>
            <person name="Ramirez L."/>
            <person name="Pisabarro A.G."/>
            <person name="Kuo A."/>
            <person name="Tritt A."/>
            <person name="Lipzen A."/>
            <person name="He G."/>
            <person name="Yan M."/>
            <person name="Ng V."/>
            <person name="Cullen D."/>
            <person name="Martin F."/>
            <person name="Rosso M.-N."/>
            <person name="Henrissat B."/>
            <person name="Hibbett D."/>
            <person name="Martinez A.T."/>
            <person name="Grigoriev I.V."/>
        </authorList>
    </citation>
    <scope>NUCLEOTIDE SEQUENCE</scope>
    <source>
        <strain evidence="2">MF-IS2</strain>
    </source>
</reference>
<gene>
    <name evidence="2" type="ORF">P691DRAFT_668003</name>
</gene>
<dbReference type="Pfam" id="PF05368">
    <property type="entry name" value="NmrA"/>
    <property type="match status" value="1"/>
</dbReference>
<dbReference type="GO" id="GO:0004029">
    <property type="term" value="F:aldehyde dehydrogenase (NAD+) activity"/>
    <property type="evidence" value="ECO:0007669"/>
    <property type="project" value="TreeGrafter"/>
</dbReference>
<feature type="domain" description="NmrA-like" evidence="1">
    <location>
        <begin position="4"/>
        <end position="81"/>
    </location>
</feature>
<evidence type="ECO:0000259" key="1">
    <source>
        <dbReference type="Pfam" id="PF05368"/>
    </source>
</evidence>
<dbReference type="PANTHER" id="PTHR48079">
    <property type="entry name" value="PROTEIN YEEZ"/>
    <property type="match status" value="1"/>
</dbReference>
<proteinExistence type="predicted"/>
<dbReference type="GO" id="GO:0005737">
    <property type="term" value="C:cytoplasm"/>
    <property type="evidence" value="ECO:0007669"/>
    <property type="project" value="TreeGrafter"/>
</dbReference>
<dbReference type="AlphaFoldDB" id="A0A9P6C5F2"/>
<evidence type="ECO:0000313" key="3">
    <source>
        <dbReference type="Proteomes" id="UP000807342"/>
    </source>
</evidence>
<dbReference type="InterPro" id="IPR051783">
    <property type="entry name" value="NAD(P)-dependent_oxidoreduct"/>
</dbReference>
<dbReference type="SUPFAM" id="SSF51735">
    <property type="entry name" value="NAD(P)-binding Rossmann-fold domains"/>
    <property type="match status" value="1"/>
</dbReference>
<protein>
    <submittedName>
        <fullName evidence="2">NAD(P)-binding protein</fullName>
    </submittedName>
</protein>
<comment type="caution">
    <text evidence="2">The sequence shown here is derived from an EMBL/GenBank/DDBJ whole genome shotgun (WGS) entry which is preliminary data.</text>
</comment>
<dbReference type="EMBL" id="MU151138">
    <property type="protein sequence ID" value="KAF9449168.1"/>
    <property type="molecule type" value="Genomic_DNA"/>
</dbReference>
<name>A0A9P6C5F2_9AGAR</name>
<dbReference type="InterPro" id="IPR008030">
    <property type="entry name" value="NmrA-like"/>
</dbReference>